<keyword evidence="4 5" id="KW-0472">Membrane</keyword>
<dbReference type="PANTHER" id="PTHR12714">
    <property type="entry name" value="PROTEIN-S ISOPRENYLCYSTEINE O-METHYLTRANSFERASE"/>
    <property type="match status" value="1"/>
</dbReference>
<keyword evidence="7" id="KW-1185">Reference proteome</keyword>
<feature type="transmembrane region" description="Helical" evidence="5">
    <location>
        <begin position="37"/>
        <end position="60"/>
    </location>
</feature>
<protein>
    <submittedName>
        <fullName evidence="6">Isoprenylcysteine carboxylmethyltransferase family protein</fullName>
    </submittedName>
</protein>
<dbReference type="GO" id="GO:0012505">
    <property type="term" value="C:endomembrane system"/>
    <property type="evidence" value="ECO:0007669"/>
    <property type="project" value="UniProtKB-SubCell"/>
</dbReference>
<dbReference type="GO" id="GO:0032259">
    <property type="term" value="P:methylation"/>
    <property type="evidence" value="ECO:0007669"/>
    <property type="project" value="UniProtKB-KW"/>
</dbReference>
<gene>
    <name evidence="6" type="ORF">HRH59_01625</name>
</gene>
<evidence type="ECO:0000256" key="1">
    <source>
        <dbReference type="ARBA" id="ARBA00004127"/>
    </source>
</evidence>
<evidence type="ECO:0000256" key="4">
    <source>
        <dbReference type="ARBA" id="ARBA00023136"/>
    </source>
</evidence>
<keyword evidence="6" id="KW-0808">Transferase</keyword>
<dbReference type="GO" id="GO:0008168">
    <property type="term" value="F:methyltransferase activity"/>
    <property type="evidence" value="ECO:0007669"/>
    <property type="project" value="UniProtKB-KW"/>
</dbReference>
<comment type="caution">
    <text evidence="6">The sequence shown here is derived from an EMBL/GenBank/DDBJ whole genome shotgun (WGS) entry which is preliminary data.</text>
</comment>
<comment type="subcellular location">
    <subcellularLocation>
        <location evidence="1">Endomembrane system</location>
        <topology evidence="1">Multi-pass membrane protein</topology>
    </subcellularLocation>
</comment>
<feature type="transmembrane region" description="Helical" evidence="5">
    <location>
        <begin position="6"/>
        <end position="25"/>
    </location>
</feature>
<name>A0A7Y5EJN5_9GAMM</name>
<dbReference type="InterPro" id="IPR007318">
    <property type="entry name" value="Phopholipid_MeTrfase"/>
</dbReference>
<proteinExistence type="predicted"/>
<keyword evidence="6" id="KW-0489">Methyltransferase</keyword>
<evidence type="ECO:0000256" key="5">
    <source>
        <dbReference type="SAM" id="Phobius"/>
    </source>
</evidence>
<dbReference type="EMBL" id="JABSOD010000002">
    <property type="protein sequence ID" value="NRQ41278.1"/>
    <property type="molecule type" value="Genomic_DNA"/>
</dbReference>
<feature type="transmembrane region" description="Helical" evidence="5">
    <location>
        <begin position="92"/>
        <end position="122"/>
    </location>
</feature>
<dbReference type="Proteomes" id="UP000523161">
    <property type="component" value="Unassembled WGS sequence"/>
</dbReference>
<sequence length="154" mass="17104">MQWLELRLPPLALVIIWAGAMWLLATASPVLAIALPAAVAVASVCALAGAAIVLAGVYAFKQACTTVDPRNPDKAETLVVAGIYRLSRNPMYLGFLLILLGFACYLQHMLPFLLLPLFVLYINRFQIRPEERYMQQKFAADFSAYCAKVPRWLC</sequence>
<dbReference type="Pfam" id="PF04191">
    <property type="entry name" value="PEMT"/>
    <property type="match status" value="1"/>
</dbReference>
<evidence type="ECO:0000256" key="2">
    <source>
        <dbReference type="ARBA" id="ARBA00022692"/>
    </source>
</evidence>
<keyword evidence="2 5" id="KW-0812">Transmembrane</keyword>
<keyword evidence="3 5" id="KW-1133">Transmembrane helix</keyword>
<dbReference type="AlphaFoldDB" id="A0A7Y5EJN5"/>
<accession>A0A7Y5EJN5</accession>
<organism evidence="6 7">
    <name type="scientific">Rheinheimera lutimaris</name>
    <dbReference type="NCBI Taxonomy" id="2740584"/>
    <lineage>
        <taxon>Bacteria</taxon>
        <taxon>Pseudomonadati</taxon>
        <taxon>Pseudomonadota</taxon>
        <taxon>Gammaproteobacteria</taxon>
        <taxon>Chromatiales</taxon>
        <taxon>Chromatiaceae</taxon>
        <taxon>Rheinheimera</taxon>
    </lineage>
</organism>
<dbReference type="RefSeq" id="WP_173499534.1">
    <property type="nucleotide sequence ID" value="NZ_JABSOD010000002.1"/>
</dbReference>
<dbReference type="PANTHER" id="PTHR12714:SF24">
    <property type="entry name" value="SLR1182 PROTEIN"/>
    <property type="match status" value="1"/>
</dbReference>
<dbReference type="Gene3D" id="1.20.120.1630">
    <property type="match status" value="1"/>
</dbReference>
<reference evidence="6 7" key="1">
    <citation type="submission" date="2020-06" db="EMBL/GenBank/DDBJ databases">
        <title>Rheinheimera sp. nov., a marine bacterium isolated from coastal.</title>
        <authorList>
            <person name="Yu Q."/>
            <person name="Qi Y."/>
            <person name="Pu J."/>
        </authorList>
    </citation>
    <scope>NUCLEOTIDE SEQUENCE [LARGE SCALE GENOMIC DNA]</scope>
    <source>
        <strain evidence="6 7">YQF-2</strain>
    </source>
</reference>
<evidence type="ECO:0000256" key="3">
    <source>
        <dbReference type="ARBA" id="ARBA00022989"/>
    </source>
</evidence>
<evidence type="ECO:0000313" key="7">
    <source>
        <dbReference type="Proteomes" id="UP000523161"/>
    </source>
</evidence>
<evidence type="ECO:0000313" key="6">
    <source>
        <dbReference type="EMBL" id="NRQ41278.1"/>
    </source>
</evidence>